<comment type="caution">
    <text evidence="3">The sequence shown here is derived from an EMBL/GenBank/DDBJ whole genome shotgun (WGS) entry which is preliminary data.</text>
</comment>
<dbReference type="InterPro" id="IPR036322">
    <property type="entry name" value="WD40_repeat_dom_sf"/>
</dbReference>
<feature type="domain" description="Protein kinase" evidence="1">
    <location>
        <begin position="1"/>
        <end position="298"/>
    </location>
</feature>
<dbReference type="PROSITE" id="PS00108">
    <property type="entry name" value="PROTEIN_KINASE_ST"/>
    <property type="match status" value="1"/>
</dbReference>
<dbReference type="SUPFAM" id="SSF56112">
    <property type="entry name" value="Protein kinase-like (PK-like)"/>
    <property type="match status" value="1"/>
</dbReference>
<dbReference type="SUPFAM" id="SSF81837">
    <property type="entry name" value="BEACH domain"/>
    <property type="match status" value="1"/>
</dbReference>
<dbReference type="Proteomes" id="UP001470230">
    <property type="component" value="Unassembled WGS sequence"/>
</dbReference>
<reference evidence="3 4" key="1">
    <citation type="submission" date="2024-04" db="EMBL/GenBank/DDBJ databases">
        <title>Tritrichomonas musculus Genome.</title>
        <authorList>
            <person name="Alves-Ferreira E."/>
            <person name="Grigg M."/>
            <person name="Lorenzi H."/>
            <person name="Galac M."/>
        </authorList>
    </citation>
    <scope>NUCLEOTIDE SEQUENCE [LARGE SCALE GENOMIC DNA]</scope>
    <source>
        <strain evidence="3 4">EAF2021</strain>
    </source>
</reference>
<evidence type="ECO:0000313" key="3">
    <source>
        <dbReference type="EMBL" id="KAK8886579.1"/>
    </source>
</evidence>
<evidence type="ECO:0000259" key="2">
    <source>
        <dbReference type="PROSITE" id="PS50197"/>
    </source>
</evidence>
<organism evidence="3 4">
    <name type="scientific">Tritrichomonas musculus</name>
    <dbReference type="NCBI Taxonomy" id="1915356"/>
    <lineage>
        <taxon>Eukaryota</taxon>
        <taxon>Metamonada</taxon>
        <taxon>Parabasalia</taxon>
        <taxon>Tritrichomonadida</taxon>
        <taxon>Tritrichomonadidae</taxon>
        <taxon>Tritrichomonas</taxon>
    </lineage>
</organism>
<evidence type="ECO:0000313" key="4">
    <source>
        <dbReference type="Proteomes" id="UP001470230"/>
    </source>
</evidence>
<dbReference type="PROSITE" id="PS50011">
    <property type="entry name" value="PROTEIN_KINASE_DOM"/>
    <property type="match status" value="1"/>
</dbReference>
<dbReference type="InterPro" id="IPR000719">
    <property type="entry name" value="Prot_kinase_dom"/>
</dbReference>
<dbReference type="InterPro" id="IPR008271">
    <property type="entry name" value="Ser/Thr_kinase_AS"/>
</dbReference>
<dbReference type="PANTHER" id="PTHR13743">
    <property type="entry name" value="BEIGE/BEACH-RELATED"/>
    <property type="match status" value="1"/>
</dbReference>
<dbReference type="PROSITE" id="PS50197">
    <property type="entry name" value="BEACH"/>
    <property type="match status" value="1"/>
</dbReference>
<proteinExistence type="predicted"/>
<dbReference type="Gene3D" id="1.10.510.10">
    <property type="entry name" value="Transferase(Phosphotransferase) domain 1"/>
    <property type="match status" value="1"/>
</dbReference>
<dbReference type="Pfam" id="PF07714">
    <property type="entry name" value="PK_Tyr_Ser-Thr"/>
    <property type="match status" value="1"/>
</dbReference>
<evidence type="ECO:0000259" key="1">
    <source>
        <dbReference type="PROSITE" id="PS50011"/>
    </source>
</evidence>
<evidence type="ECO:0008006" key="5">
    <source>
        <dbReference type="Google" id="ProtNLM"/>
    </source>
</evidence>
<accession>A0ABR2K686</accession>
<dbReference type="SUPFAM" id="SSF50978">
    <property type="entry name" value="WD40 repeat-like"/>
    <property type="match status" value="1"/>
</dbReference>
<dbReference type="SUPFAM" id="SSF49899">
    <property type="entry name" value="Concanavalin A-like lectins/glucanases"/>
    <property type="match status" value="1"/>
</dbReference>
<dbReference type="InterPro" id="IPR001245">
    <property type="entry name" value="Ser-Thr/Tyr_kinase_cat_dom"/>
</dbReference>
<dbReference type="InterPro" id="IPR015943">
    <property type="entry name" value="WD40/YVTN_repeat-like_dom_sf"/>
</dbReference>
<dbReference type="Gene3D" id="1.10.1540.10">
    <property type="entry name" value="BEACH domain"/>
    <property type="match status" value="1"/>
</dbReference>
<dbReference type="InterPro" id="IPR013320">
    <property type="entry name" value="ConA-like_dom_sf"/>
</dbReference>
<dbReference type="SMART" id="SM01026">
    <property type="entry name" value="Beach"/>
    <property type="match status" value="1"/>
</dbReference>
<protein>
    <recommendedName>
        <fullName evidence="5">Protein kinase domain-containing protein</fullName>
    </recommendedName>
</protein>
<gene>
    <name evidence="3" type="ORF">M9Y10_042043</name>
</gene>
<feature type="domain" description="BEACH" evidence="2">
    <location>
        <begin position="2206"/>
        <end position="2469"/>
    </location>
</feature>
<keyword evidence="4" id="KW-1185">Reference proteome</keyword>
<dbReference type="InterPro" id="IPR000409">
    <property type="entry name" value="BEACH_dom"/>
</dbReference>
<sequence>MIDNPTGTNDSNQKEIDDKFFVDLKNFEKDPSKHPIVNGFNIIYFIVSKQNKKEKYVAKSSLIPLNAFNIIKYSREIKIMMYIQHPTLIKFLGFSYRDLDNRPNITIVTKYMPNGTLTNLLQTQINNTQKQIILVGISLGMMILHYYHVIHRDLKADNVLIDENGYPCISDFDLSKLFDPNDPTKQTFKGIGTPVYMAPEVFSKKGDPNFDTKIDVYSFGILMHQVITGIYPYSDKLNLEKEGVFNIQLKVGDGLRPTVTDEMKDLYPGLTDMFTRCWEKEPKVRPVFIEIFKKLSLLTDEDFQKYRETLPFLVSSVVTQVLPNDKIYSFNNVDIEKVKSYSIQMLNAFQPKQTLKIESKFTNTVNICSDFFTMYSKNDVMNNYYSAKDNESLRNLSLMFPKVSEISTFLDNISSGSFNLVMDIFVFKAFSEDMKSILQNNDLFGEKSLQIVSYYTFFAWLSITLSLFKCEKFDCTVLLSLLNRIIKTDSEYSTIAYSCFVDIIYVSIEKNAIVDINKVLEEMSVFYLENDKIVHTKQSRENLISIVYKYIKNNEQMTNQSISIINLISKILEKSSDFFIDSFALLLTEPILNSILNFEIFYLKFFLKIAIKVKYQAEMITKKLLDKFLDENDEDLNQTDILIKAIKNNFPDKISKRFWLPEDLYQIEKITESGIKIIIKINELTDIFDSKTVSIILIIEEIITIDKIYSQYLISETIKKIQNINGHLSKRIFYKKYSILFYLIYSVLKKFPDIEIEELNLEDYQLFFKLVFDPDVTYFNKNSNFETAFYLRNFVLRFLFTKQINAFYQIIQEYSNYSDLFREIIHHLILIRYCYEDNTYDFKEVSDILMSYLVKYRINSNTLIHTDDEIKFLTIRKTILFYFELFPIKNDFSGSILFANCYCILLIEPPIREIFISFLSNYLNGFDMQRKSNDFTSLLFDKILKLIQICCNKMQPDEAIKLISVIVETLDKEASLNELLSDELKKILPSLYQNIINLNLGMLTMNQNDKFIAFLIDFWYDVYQNKVINTSDIEPIELLINHFLPYLSQVKIIEKLIRFIAKDNVSTNLKPIFEIKDSAFICLLVRIFLMTENLYNVINYISILCTFSRKNCIKCHDCGLDLLIIELFSKWRKSIDKINKEHNKIMNVSYDEIQSFEYYFQNGNNSFILKNDEISENLIDLFFNLFLQIALNASSISIVHGFFSMMNTFKINNSIYLSLIHEKMINLLNEILKSSKFLPETALTIPSVPNPICVSSLSANLFKNGLSFVFWISKSYFIDNYPQALLELHEERQAKKLQSFKLQMVEDNLRVMIKSTSTFLDFNFDVKIEYNKWAMIAITLVPIQDNKNSSILSLYINQEKTNSQKIEIQFTPNSHVNCIISNSKMIPKYINVDSHLISNFILSSPLTDEEITNIANKGQRSLLSFNKSIFSYSNLMGINEPIKMSSFFDVLVDNWKLDIIIPIFQQSGIKLKDGSEEQFIDFLCCQILFNLFRISENIQKSFYNSDFFYSISNFFQLLDGSKLTFDLYIRYFDLLKEISYKDLRIQLIDEILMNFNLWSKSDIGNQKKIFNHWNKELYEQHKKIIKSIRQVEWYFVLILNCDAVCRQSLYLIVSKIHKHKMNLQTILMILSIIIEQDSLIIKKEMLYLLKSILPKVKIIGLINIFDILNLLYVILDFQTIDDEIFGLVISLFICINNISSDKKEIPFHTQMLNIAAKLNKDEKYLVSIGEFEALISLMNDNKASELLPILCVSVIKGGPDYLNILFKKIDVTLNYYHNEESLLYPVFLMLKYDNSTPKTTQLIVSLFKQNIFELIYTIYAIDFLGFNSIKLDKIKHNVFLYILKMDAKNLEITMINNIYDFIFYRIDNKRLLTSLITCKNDLEQIFKSFEVSSDENITEFINNFNLLIEILQANNFEFRSNLIYHQVRLRTEKNKWQDIDLAKNLFEHYKKNNRYELKGIINILFSCLFNYEYKYVLTEKAKLNKQLQLKLIDKFDINKYKMVPKNIKVLVENTIKTIKIILDFFKSFKITNKEQFQDSYQCYLSIFKSIEEEINQKNDSSNNQHKTAYKRINSFSTRFYPCKVIKKSFAIPLKQKQDSSSDKQIERFNLSRKDISFNCTMNKIKRNRNAELQINKQSIKIQQIEGNIIKIIPSDYIYSINFSSQNGKSSQVQIFDKFGQNYDLTFDAMQFKKLTDFVSNVSIENKRFQELNSLDSLINLWKDSKISNFEYLLYLNILKGRSFNNPKCYPIFPWILSDYQTKTLDIKSSSTYRNFSKPINMQKDDKSNFMQEDNSDELTIYYWLARIEPFKTNFKDRKYLYTRSFESITESYKDAKTMQNECKELIPEFFFFPEFLRSKELGDVKLPPWSNQSAFEFIYLHRKALESTHVSLHINEWINLIFGENLNTMKNNFIHKSSIPLFNGCELQISSNSEFNISTENTNSEYNISIDNTNSEYNLSCETSSLPKSNSFNIVEVSSSVDLTLEFNVDYFDIKFKEVTSVVCGYAFFDPEKSSLCFSVVDSKGNLFFYSIHSSSIKKENFTVKSKKKIIHKENYLISPPKFIDSNQFCFIDKDMKSVKIVNCKDGTIEKSIEKVDKVTSFETNSEGLIAISTEDCSITIYDVNHLPVLKQPSSPFKLLARSSSMMISIPYSSEIFSFQGQVNHIAMNTAFHICVCGTNENSLLFCELNLDKFRINRVVKTEETIQNIIITDNFGFVAVLIGNLSKELVLYSVNGDKIGSTYNNIKCLTKASSSPGKFDYLIASDNNNFIYVFEAFYLVIDKPIFRCNSKIMQITYINEESLIVALCEDGTVSVIYYPINDSD</sequence>
<dbReference type="Gene3D" id="2.130.10.10">
    <property type="entry name" value="YVTN repeat-like/Quinoprotein amine dehydrogenase"/>
    <property type="match status" value="1"/>
</dbReference>
<dbReference type="PANTHER" id="PTHR13743:SF161">
    <property type="entry name" value="BEIGE_BEACH DOMAIN CONTAINING PROTEIN"/>
    <property type="match status" value="1"/>
</dbReference>
<dbReference type="InterPro" id="IPR050865">
    <property type="entry name" value="BEACH_Domain"/>
</dbReference>
<dbReference type="EMBL" id="JAPFFF010000007">
    <property type="protein sequence ID" value="KAK8886579.1"/>
    <property type="molecule type" value="Genomic_DNA"/>
</dbReference>
<dbReference type="InterPro" id="IPR036372">
    <property type="entry name" value="BEACH_dom_sf"/>
</dbReference>
<dbReference type="SMART" id="SM00220">
    <property type="entry name" value="S_TKc"/>
    <property type="match status" value="1"/>
</dbReference>
<dbReference type="InterPro" id="IPR011009">
    <property type="entry name" value="Kinase-like_dom_sf"/>
</dbReference>
<name>A0ABR2K686_9EUKA</name>
<dbReference type="Pfam" id="PF02138">
    <property type="entry name" value="Beach"/>
    <property type="match status" value="1"/>
</dbReference>